<evidence type="ECO:0000313" key="3">
    <source>
        <dbReference type="Proteomes" id="UP001157006"/>
    </source>
</evidence>
<protein>
    <submittedName>
        <fullName evidence="2">Uncharacterized protein</fullName>
    </submittedName>
</protein>
<accession>A0AAV1ALT3</accession>
<evidence type="ECO:0000313" key="2">
    <source>
        <dbReference type="EMBL" id="CAI8611470.1"/>
    </source>
</evidence>
<organism evidence="2 3">
    <name type="scientific">Vicia faba</name>
    <name type="common">Broad bean</name>
    <name type="synonym">Faba vulgaris</name>
    <dbReference type="NCBI Taxonomy" id="3906"/>
    <lineage>
        <taxon>Eukaryota</taxon>
        <taxon>Viridiplantae</taxon>
        <taxon>Streptophyta</taxon>
        <taxon>Embryophyta</taxon>
        <taxon>Tracheophyta</taxon>
        <taxon>Spermatophyta</taxon>
        <taxon>Magnoliopsida</taxon>
        <taxon>eudicotyledons</taxon>
        <taxon>Gunneridae</taxon>
        <taxon>Pentapetalae</taxon>
        <taxon>rosids</taxon>
        <taxon>fabids</taxon>
        <taxon>Fabales</taxon>
        <taxon>Fabaceae</taxon>
        <taxon>Papilionoideae</taxon>
        <taxon>50 kb inversion clade</taxon>
        <taxon>NPAAA clade</taxon>
        <taxon>Hologalegina</taxon>
        <taxon>IRL clade</taxon>
        <taxon>Fabeae</taxon>
        <taxon>Vicia</taxon>
    </lineage>
</organism>
<reference evidence="2 3" key="1">
    <citation type="submission" date="2023-01" db="EMBL/GenBank/DDBJ databases">
        <authorList>
            <person name="Kreplak J."/>
        </authorList>
    </citation>
    <scope>NUCLEOTIDE SEQUENCE [LARGE SCALE GENOMIC DNA]</scope>
</reference>
<dbReference type="AlphaFoldDB" id="A0AAV1ALT3"/>
<feature type="region of interest" description="Disordered" evidence="1">
    <location>
        <begin position="1"/>
        <end position="29"/>
    </location>
</feature>
<dbReference type="PANTHER" id="PTHR33647:SF10">
    <property type="entry name" value="DUF4228 DOMAIN-CONTAINING PROTEIN"/>
    <property type="match status" value="1"/>
</dbReference>
<keyword evidence="3" id="KW-1185">Reference proteome</keyword>
<dbReference type="Proteomes" id="UP001157006">
    <property type="component" value="Chromosome 4"/>
</dbReference>
<gene>
    <name evidence="2" type="ORF">VFH_IV230880</name>
</gene>
<proteinExistence type="predicted"/>
<dbReference type="PANTHER" id="PTHR33647">
    <property type="entry name" value="OS01G0793900 PROTEIN"/>
    <property type="match status" value="1"/>
</dbReference>
<sequence>MGNSCMVASSMEWKSLKKPKSCSSSSSSSSIKVFDEAVYLDHYQNKENDVLEKLRDSCDANGKVTFKISKCELAELLGALQQNNNNNHRPQKQAKMNKKELSSAEEVLYRLIKAKDYEIANKHHGISHWKPMLETISEC</sequence>
<evidence type="ECO:0000256" key="1">
    <source>
        <dbReference type="SAM" id="MobiDB-lite"/>
    </source>
</evidence>
<dbReference type="EMBL" id="OX451739">
    <property type="protein sequence ID" value="CAI8611470.1"/>
    <property type="molecule type" value="Genomic_DNA"/>
</dbReference>
<name>A0AAV1ALT3_VICFA</name>